<feature type="compositionally biased region" description="Low complexity" evidence="11">
    <location>
        <begin position="473"/>
        <end position="484"/>
    </location>
</feature>
<dbReference type="Gene3D" id="3.30.60.20">
    <property type="match status" value="1"/>
</dbReference>
<dbReference type="InterPro" id="IPR046349">
    <property type="entry name" value="C1-like_sf"/>
</dbReference>
<dbReference type="GO" id="GO:0045010">
    <property type="term" value="P:actin nucleation"/>
    <property type="evidence" value="ECO:0007669"/>
    <property type="project" value="UniProtKB-ARBA"/>
</dbReference>
<dbReference type="PANTHER" id="PTHR15735">
    <property type="entry name" value="FCH AND DOUBLE SH3 DOMAINS PROTEIN"/>
    <property type="match status" value="1"/>
</dbReference>
<feature type="coiled-coil region" evidence="10">
    <location>
        <begin position="128"/>
        <end position="200"/>
    </location>
</feature>
<dbReference type="SMART" id="SM00055">
    <property type="entry name" value="FCH"/>
    <property type="match status" value="1"/>
</dbReference>
<keyword evidence="1 8" id="KW-0728">SH3 domain</keyword>
<evidence type="ECO:0000256" key="2">
    <source>
        <dbReference type="ARBA" id="ARBA00022723"/>
    </source>
</evidence>
<dbReference type="PROSITE" id="PS50002">
    <property type="entry name" value="SH3"/>
    <property type="match status" value="2"/>
</dbReference>
<dbReference type="InterPro" id="IPR020454">
    <property type="entry name" value="DAG/PE-bd"/>
</dbReference>
<dbReference type="GO" id="GO:0030833">
    <property type="term" value="P:regulation of actin filament polymerization"/>
    <property type="evidence" value="ECO:0007669"/>
    <property type="project" value="TreeGrafter"/>
</dbReference>
<dbReference type="CDD" id="cd20824">
    <property type="entry name" value="C1_SpBZZ1-like"/>
    <property type="match status" value="1"/>
</dbReference>
<dbReference type="EMBL" id="KQ964251">
    <property type="protein sequence ID" value="KXJ90929.1"/>
    <property type="molecule type" value="Genomic_DNA"/>
</dbReference>
<dbReference type="InterPro" id="IPR027267">
    <property type="entry name" value="AH/BAR_dom_sf"/>
</dbReference>
<evidence type="ECO:0000259" key="12">
    <source>
        <dbReference type="PROSITE" id="PS50002"/>
    </source>
</evidence>
<dbReference type="PROSITE" id="PS51741">
    <property type="entry name" value="F_BAR"/>
    <property type="match status" value="1"/>
</dbReference>
<dbReference type="InParanoid" id="A0A136J1I0"/>
<dbReference type="InterPro" id="IPR001060">
    <property type="entry name" value="FCH_dom"/>
</dbReference>
<dbReference type="SUPFAM" id="SSF57889">
    <property type="entry name" value="Cysteine-rich domain"/>
    <property type="match status" value="1"/>
</dbReference>
<name>A0A136J1I0_9PEZI</name>
<evidence type="ECO:0000256" key="3">
    <source>
        <dbReference type="ARBA" id="ARBA00022833"/>
    </source>
</evidence>
<keyword evidence="16" id="KW-1185">Reference proteome</keyword>
<comment type="similarity">
    <text evidence="6">Belongs to the BZZ1 family.</text>
</comment>
<protein>
    <recommendedName>
        <fullName evidence="7">Protein BZZ1</fullName>
    </recommendedName>
</protein>
<keyword evidence="2" id="KW-0479">Metal-binding</keyword>
<dbReference type="Gene3D" id="1.20.1270.60">
    <property type="entry name" value="Arfaptin homology (AH) domain/BAR domain"/>
    <property type="match status" value="1"/>
</dbReference>
<dbReference type="PANTHER" id="PTHR15735:SF21">
    <property type="entry name" value="PROTEIN NERVOUS WRECK"/>
    <property type="match status" value="1"/>
</dbReference>
<evidence type="ECO:0000313" key="15">
    <source>
        <dbReference type="EMBL" id="KXJ90929.1"/>
    </source>
</evidence>
<dbReference type="InterPro" id="IPR001452">
    <property type="entry name" value="SH3_domain"/>
</dbReference>
<evidence type="ECO:0000256" key="6">
    <source>
        <dbReference type="ARBA" id="ARBA00061387"/>
    </source>
</evidence>
<gene>
    <name evidence="15" type="ORF">Micbo1qcDRAFT_147964</name>
</gene>
<evidence type="ECO:0000256" key="7">
    <source>
        <dbReference type="ARBA" id="ARBA00074946"/>
    </source>
</evidence>
<feature type="compositionally biased region" description="Low complexity" evidence="11">
    <location>
        <begin position="656"/>
        <end position="669"/>
    </location>
</feature>
<dbReference type="FunFam" id="2.30.30.40:FF:000296">
    <property type="entry name" value="Actin polymerization protein Bzz1"/>
    <property type="match status" value="1"/>
</dbReference>
<feature type="domain" description="Phorbol-ester/DAG-type" evidence="13">
    <location>
        <begin position="405"/>
        <end position="455"/>
    </location>
</feature>
<dbReference type="Pfam" id="PF00130">
    <property type="entry name" value="C1_1"/>
    <property type="match status" value="1"/>
</dbReference>
<organism evidence="15 16">
    <name type="scientific">Microdochium bolleyi</name>
    <dbReference type="NCBI Taxonomy" id="196109"/>
    <lineage>
        <taxon>Eukaryota</taxon>
        <taxon>Fungi</taxon>
        <taxon>Dikarya</taxon>
        <taxon>Ascomycota</taxon>
        <taxon>Pezizomycotina</taxon>
        <taxon>Sordariomycetes</taxon>
        <taxon>Xylariomycetidae</taxon>
        <taxon>Xylariales</taxon>
        <taxon>Microdochiaceae</taxon>
        <taxon>Microdochium</taxon>
    </lineage>
</organism>
<dbReference type="InterPro" id="IPR031160">
    <property type="entry name" value="F_BAR_dom"/>
</dbReference>
<dbReference type="GO" id="GO:0046872">
    <property type="term" value="F:metal ion binding"/>
    <property type="evidence" value="ECO:0007669"/>
    <property type="project" value="UniProtKB-KW"/>
</dbReference>
<evidence type="ECO:0000256" key="1">
    <source>
        <dbReference type="ARBA" id="ARBA00022443"/>
    </source>
</evidence>
<evidence type="ECO:0000256" key="10">
    <source>
        <dbReference type="SAM" id="Coils"/>
    </source>
</evidence>
<dbReference type="InterPro" id="IPR002219">
    <property type="entry name" value="PKC_DAG/PE"/>
</dbReference>
<dbReference type="FunFam" id="3.30.60.20:FF:000040">
    <property type="entry name" value="Actin polymerization protein Bzz1"/>
    <property type="match status" value="1"/>
</dbReference>
<dbReference type="SUPFAM" id="SSF50044">
    <property type="entry name" value="SH3-domain"/>
    <property type="match status" value="2"/>
</dbReference>
<keyword evidence="4 9" id="KW-0175">Coiled coil</keyword>
<dbReference type="Pfam" id="PF00018">
    <property type="entry name" value="SH3_1"/>
    <property type="match status" value="1"/>
</dbReference>
<dbReference type="Pfam" id="PF00611">
    <property type="entry name" value="FCH"/>
    <property type="match status" value="1"/>
</dbReference>
<comment type="function">
    <text evidence="5">Plays a role in endocytosis and trafficking to the vacuole. Functions with type I myosins to restore polarity of the actin cytoskeleton after NaCl stress.</text>
</comment>
<dbReference type="AlphaFoldDB" id="A0A136J1I0"/>
<dbReference type="PROSITE" id="PS50081">
    <property type="entry name" value="ZF_DAG_PE_2"/>
    <property type="match status" value="1"/>
</dbReference>
<dbReference type="SMART" id="SM00326">
    <property type="entry name" value="SH3"/>
    <property type="match status" value="2"/>
</dbReference>
<feature type="coiled-coil region" evidence="10">
    <location>
        <begin position="321"/>
        <end position="348"/>
    </location>
</feature>
<feature type="domain" description="F-BAR" evidence="14">
    <location>
        <begin position="8"/>
        <end position="275"/>
    </location>
</feature>
<dbReference type="FunFam" id="2.30.30.40:FF:000161">
    <property type="entry name" value="Actin polymerization protein Bzz1"/>
    <property type="match status" value="1"/>
</dbReference>
<evidence type="ECO:0000313" key="16">
    <source>
        <dbReference type="Proteomes" id="UP000070501"/>
    </source>
</evidence>
<accession>A0A136J1I0</accession>
<evidence type="ECO:0000256" key="5">
    <source>
        <dbReference type="ARBA" id="ARBA00054085"/>
    </source>
</evidence>
<dbReference type="Proteomes" id="UP000070501">
    <property type="component" value="Unassembled WGS sequence"/>
</dbReference>
<keyword evidence="3" id="KW-0862">Zinc</keyword>
<dbReference type="InterPro" id="IPR036028">
    <property type="entry name" value="SH3-like_dom_sf"/>
</dbReference>
<dbReference type="FunFam" id="1.20.1270.60:FF:000060">
    <property type="entry name" value="Actin polymerization protein Bzz1"/>
    <property type="match status" value="1"/>
</dbReference>
<dbReference type="OrthoDB" id="8783038at2759"/>
<dbReference type="GO" id="GO:0030864">
    <property type="term" value="C:cortical actin cytoskeleton"/>
    <property type="evidence" value="ECO:0007669"/>
    <property type="project" value="UniProtKB-ARBA"/>
</dbReference>
<feature type="compositionally biased region" description="Polar residues" evidence="11">
    <location>
        <begin position="497"/>
        <end position="509"/>
    </location>
</feature>
<reference evidence="16" key="1">
    <citation type="submission" date="2016-02" db="EMBL/GenBank/DDBJ databases">
        <title>Draft genome sequence of Microdochium bolleyi, a fungal endophyte of beachgrass.</title>
        <authorList>
            <consortium name="DOE Joint Genome Institute"/>
            <person name="David A.S."/>
            <person name="May G."/>
            <person name="Haridas S."/>
            <person name="Lim J."/>
            <person name="Wang M."/>
            <person name="Labutti K."/>
            <person name="Lipzen A."/>
            <person name="Barry K."/>
            <person name="Grigoriev I.V."/>
        </authorList>
    </citation>
    <scope>NUCLEOTIDE SEQUENCE [LARGE SCALE GENOMIC DNA]</scope>
    <source>
        <strain evidence="16">J235TASD1</strain>
    </source>
</reference>
<dbReference type="PRINTS" id="PR00008">
    <property type="entry name" value="DAGPEDOMAIN"/>
</dbReference>
<dbReference type="PROSITE" id="PS00479">
    <property type="entry name" value="ZF_DAG_PE_1"/>
    <property type="match status" value="1"/>
</dbReference>
<evidence type="ECO:0000259" key="13">
    <source>
        <dbReference type="PROSITE" id="PS50081"/>
    </source>
</evidence>
<dbReference type="Pfam" id="PF14604">
    <property type="entry name" value="SH3_9"/>
    <property type="match status" value="1"/>
</dbReference>
<dbReference type="STRING" id="196109.A0A136J1I0"/>
<evidence type="ECO:0000256" key="4">
    <source>
        <dbReference type="ARBA" id="ARBA00023054"/>
    </source>
</evidence>
<feature type="region of interest" description="Disordered" evidence="11">
    <location>
        <begin position="466"/>
        <end position="578"/>
    </location>
</feature>
<evidence type="ECO:0000259" key="14">
    <source>
        <dbReference type="PROSITE" id="PS51741"/>
    </source>
</evidence>
<sequence length="747" mass="81981">MADTEAVPTFGTELKDGFKPTNAWVANGITWLDDIQSFYRERSAIEKDYSAKLNALAKKYFEKKTKKSSSLSVGDTPAMTPGSLENASLTIWTTHLTTLEARADEHERYANDLVGKVAEPLKHLGARFEDLRKRHAEYAAKLEAERDSSYTDLRKVKGKYDAACQELESKRKKSESSFDKAKAQSQYQQQTHEMSNAKNTYLIAINVTNKQKEKYYHEYVPELLDSLQDLSEFRTIRLNALWTTATGLEKTMLDQSSGLVDHVTQEVSRNQPHLDSMMYIRHNMGAFEEPADKAFEPSPVWHDDDLMVTDEQAKVFLRNVLNKSKGQLGDLRREVDKKRREVEGVKRLKQEVREGRGKNDEVTVVSQIFSLQEALHQVDRKRITAEVETSTITSVVGDVTLGAKNHNFKAQTFKIPTNCDLCGERIWGLSAKGFDCRDCGYTCHNKCEMKVPAECPGELNKDERKKFKSERQAAAGSVPTPAAARSTDQVSELPDLTRSNTMTSLSSGYAASAHRSISGPAAPAPRSPVDENPPELPAPSSRPPATAAAGRKNRIMAPPPTAYITEGTGGPTNGSGAASRVTEQKGKMLYGFDANGEGEVSVGEGKEVSVLEPDDGSGWVKVRNGYKEGLVPASYIEIFSAPIMPQDTGSSLGNRPPSTYSNSGSSIGTTGPGGKKKGPAVAPRRGAKKLKYVVALYDYTAQSDTEHSMAEGERFVLIKDDPGDGWAEVEKGGVTKSVPASYVQVAE</sequence>
<dbReference type="CDD" id="cd11912">
    <property type="entry name" value="SH3_Bzz1_1"/>
    <property type="match status" value="1"/>
</dbReference>
<evidence type="ECO:0000256" key="8">
    <source>
        <dbReference type="PROSITE-ProRule" id="PRU00192"/>
    </source>
</evidence>
<feature type="domain" description="SH3" evidence="12">
    <location>
        <begin position="581"/>
        <end position="641"/>
    </location>
</feature>
<dbReference type="FunCoup" id="A0A136J1I0">
    <property type="interactions" value="326"/>
</dbReference>
<dbReference type="SUPFAM" id="SSF103657">
    <property type="entry name" value="BAR/IMD domain-like"/>
    <property type="match status" value="1"/>
</dbReference>
<dbReference type="InterPro" id="IPR035459">
    <property type="entry name" value="Bzz1_SH3_1"/>
</dbReference>
<evidence type="ECO:0000256" key="11">
    <source>
        <dbReference type="SAM" id="MobiDB-lite"/>
    </source>
</evidence>
<feature type="domain" description="SH3" evidence="12">
    <location>
        <begin position="688"/>
        <end position="747"/>
    </location>
</feature>
<feature type="region of interest" description="Disordered" evidence="11">
    <location>
        <begin position="647"/>
        <end position="683"/>
    </location>
</feature>
<proteinExistence type="inferred from homology"/>
<dbReference type="SMART" id="SM00109">
    <property type="entry name" value="C1"/>
    <property type="match status" value="1"/>
</dbReference>
<dbReference type="Gene3D" id="2.30.30.40">
    <property type="entry name" value="SH3 Domains"/>
    <property type="match status" value="2"/>
</dbReference>
<evidence type="ECO:0000256" key="9">
    <source>
        <dbReference type="PROSITE-ProRule" id="PRU01077"/>
    </source>
</evidence>